<evidence type="ECO:0000256" key="5">
    <source>
        <dbReference type="ARBA" id="ARBA00022840"/>
    </source>
</evidence>
<evidence type="ECO:0000259" key="8">
    <source>
        <dbReference type="PROSITE" id="PS50011"/>
    </source>
</evidence>
<feature type="transmembrane region" description="Helical" evidence="7">
    <location>
        <begin position="336"/>
        <end position="358"/>
    </location>
</feature>
<reference evidence="10" key="1">
    <citation type="journal article" date="2019" name="Int. J. Syst. Evol. Microbiol.">
        <title>The Global Catalogue of Microorganisms (GCM) 10K type strain sequencing project: providing services to taxonomists for standard genome sequencing and annotation.</title>
        <authorList>
            <consortium name="The Broad Institute Genomics Platform"/>
            <consortium name="The Broad Institute Genome Sequencing Center for Infectious Disease"/>
            <person name="Wu L."/>
            <person name="Ma J."/>
        </authorList>
    </citation>
    <scope>NUCLEOTIDE SEQUENCE [LARGE SCALE GENOMIC DNA]</scope>
    <source>
        <strain evidence="10">JCM 13002</strain>
    </source>
</reference>
<dbReference type="Pfam" id="PF00069">
    <property type="entry name" value="Pkinase"/>
    <property type="match status" value="1"/>
</dbReference>
<keyword evidence="7" id="KW-0472">Membrane</keyword>
<feature type="region of interest" description="Disordered" evidence="6">
    <location>
        <begin position="301"/>
        <end position="333"/>
    </location>
</feature>
<dbReference type="InterPro" id="IPR050660">
    <property type="entry name" value="NEK_Ser/Thr_kinase"/>
</dbReference>
<dbReference type="SMART" id="SM00220">
    <property type="entry name" value="S_TKc"/>
    <property type="match status" value="1"/>
</dbReference>
<keyword evidence="10" id="KW-1185">Reference proteome</keyword>
<dbReference type="EMBL" id="BAAALD010000087">
    <property type="protein sequence ID" value="GAA1113138.1"/>
    <property type="molecule type" value="Genomic_DNA"/>
</dbReference>
<dbReference type="PROSITE" id="PS50011">
    <property type="entry name" value="PROTEIN_KINASE_DOM"/>
    <property type="match status" value="1"/>
</dbReference>
<keyword evidence="4" id="KW-0418">Kinase</keyword>
<dbReference type="PANTHER" id="PTHR43671:SF13">
    <property type="entry name" value="SERINE_THREONINE-PROTEIN KINASE NEK2"/>
    <property type="match status" value="1"/>
</dbReference>
<feature type="compositionally biased region" description="Basic and acidic residues" evidence="6">
    <location>
        <begin position="315"/>
        <end position="327"/>
    </location>
</feature>
<proteinExistence type="predicted"/>
<evidence type="ECO:0000256" key="3">
    <source>
        <dbReference type="ARBA" id="ARBA00022741"/>
    </source>
</evidence>
<evidence type="ECO:0000256" key="4">
    <source>
        <dbReference type="ARBA" id="ARBA00022777"/>
    </source>
</evidence>
<comment type="caution">
    <text evidence="9">The sequence shown here is derived from an EMBL/GenBank/DDBJ whole genome shotgun (WGS) entry which is preliminary data.</text>
</comment>
<feature type="domain" description="Protein kinase" evidence="8">
    <location>
        <begin position="1"/>
        <end position="248"/>
    </location>
</feature>
<evidence type="ECO:0000313" key="10">
    <source>
        <dbReference type="Proteomes" id="UP001499987"/>
    </source>
</evidence>
<evidence type="ECO:0000256" key="6">
    <source>
        <dbReference type="SAM" id="MobiDB-lite"/>
    </source>
</evidence>
<dbReference type="CDD" id="cd14014">
    <property type="entry name" value="STKc_PknB_like"/>
    <property type="match status" value="1"/>
</dbReference>
<dbReference type="PANTHER" id="PTHR43671">
    <property type="entry name" value="SERINE/THREONINE-PROTEIN KINASE NEK"/>
    <property type="match status" value="1"/>
</dbReference>
<evidence type="ECO:0000256" key="7">
    <source>
        <dbReference type="SAM" id="Phobius"/>
    </source>
</evidence>
<dbReference type="InterPro" id="IPR011009">
    <property type="entry name" value="Kinase-like_dom_sf"/>
</dbReference>
<evidence type="ECO:0000256" key="2">
    <source>
        <dbReference type="ARBA" id="ARBA00022679"/>
    </source>
</evidence>
<dbReference type="InterPro" id="IPR000719">
    <property type="entry name" value="Prot_kinase_dom"/>
</dbReference>
<sequence>MGRVILARDLEQSGREVALKEISAPTARGGESAVELQRFMREAEALTSLRHPSIVAGLGLVVHHGSPLLVMEYIDGRSLAAELGEHGTLPVDRVARIGLALLGALGAAHRAGIVHRDVKPGNVLLAGDRAVLTDFGIAYLTHVPGELTGCGAPVGTARYMAPEQLDERHPSPAVDLWSLGVTLYHAVEGVPPFSADSLPVLTHAICHRPHRRPVRAGRLAAALDALLVKDPHRRASAEQAAEMLSAVLEGPARGGWQAPLASWPEPRTAPRMPVDHDAETASAPGRVTTTSRTHRIWEARADLHPPTAPATRPGLPDRVRRRTADPRRARRSGRQVALLTVAACVVAAGSFAAALRWWPTRTPELHALETTAPSRPVFAAADFGSATTGGAIPVPAGEGSANDTVLATGVGTESDPYRRRLQFQTDREFPGAWMSEGSCVLVHDGSRTYTVRPFDMAYSLTPLGTGLYPGHMSIPVIFPGRYEYSSACDPAHTRPVALGTAAMRIGGTLDANGFSAAVLDSYASGSSLVVEVAAARTFAAVPPALCLRTDHGIVPAREGTSSLGTRTVTVQRFTFPDSSRGTISFGCGPSPQEGGAGVAVGAG</sequence>
<dbReference type="Gene3D" id="1.10.510.10">
    <property type="entry name" value="Transferase(Phosphotransferase) domain 1"/>
    <property type="match status" value="1"/>
</dbReference>
<dbReference type="InterPro" id="IPR008271">
    <property type="entry name" value="Ser/Thr_kinase_AS"/>
</dbReference>
<evidence type="ECO:0000256" key="1">
    <source>
        <dbReference type="ARBA" id="ARBA00012513"/>
    </source>
</evidence>
<evidence type="ECO:0000313" key="9">
    <source>
        <dbReference type="EMBL" id="GAA1113138.1"/>
    </source>
</evidence>
<keyword evidence="2" id="KW-0808">Transferase</keyword>
<organism evidence="9 10">
    <name type="scientific">Kitasatospora arboriphila</name>
    <dbReference type="NCBI Taxonomy" id="258052"/>
    <lineage>
        <taxon>Bacteria</taxon>
        <taxon>Bacillati</taxon>
        <taxon>Actinomycetota</taxon>
        <taxon>Actinomycetes</taxon>
        <taxon>Kitasatosporales</taxon>
        <taxon>Streptomycetaceae</taxon>
        <taxon>Kitasatospora</taxon>
    </lineage>
</organism>
<accession>A0ABP4EK70</accession>
<keyword evidence="7" id="KW-1133">Transmembrane helix</keyword>
<dbReference type="SUPFAM" id="SSF56112">
    <property type="entry name" value="Protein kinase-like (PK-like)"/>
    <property type="match status" value="1"/>
</dbReference>
<keyword evidence="3" id="KW-0547">Nucleotide-binding</keyword>
<dbReference type="Proteomes" id="UP001499987">
    <property type="component" value="Unassembled WGS sequence"/>
</dbReference>
<name>A0ABP4EK70_9ACTN</name>
<dbReference type="PROSITE" id="PS00108">
    <property type="entry name" value="PROTEIN_KINASE_ST"/>
    <property type="match status" value="1"/>
</dbReference>
<keyword evidence="7" id="KW-0812">Transmembrane</keyword>
<keyword evidence="5" id="KW-0067">ATP-binding</keyword>
<dbReference type="EC" id="2.7.11.1" evidence="1"/>
<protein>
    <recommendedName>
        <fullName evidence="1">non-specific serine/threonine protein kinase</fullName>
        <ecNumber evidence="1">2.7.11.1</ecNumber>
    </recommendedName>
</protein>
<gene>
    <name evidence="9" type="ORF">GCM10009663_62560</name>
</gene>